<keyword evidence="1" id="KW-0812">Transmembrane</keyword>
<dbReference type="EMBL" id="DWYC01000038">
    <property type="protein sequence ID" value="HJB56631.1"/>
    <property type="molecule type" value="Genomic_DNA"/>
</dbReference>
<keyword evidence="1" id="KW-0472">Membrane</keyword>
<name>A0A9D2M9F7_9FIRM</name>
<feature type="domain" description="B box-type" evidence="2">
    <location>
        <begin position="1"/>
        <end position="26"/>
    </location>
</feature>
<accession>A0A9D2M9F7</accession>
<evidence type="ECO:0000313" key="3">
    <source>
        <dbReference type="EMBL" id="HJB56631.1"/>
    </source>
</evidence>
<dbReference type="InterPro" id="IPR000315">
    <property type="entry name" value="Znf_B-box"/>
</dbReference>
<dbReference type="PROSITE" id="PS50119">
    <property type="entry name" value="ZF_BBOX"/>
    <property type="match status" value="1"/>
</dbReference>
<protein>
    <recommendedName>
        <fullName evidence="2">B box-type domain-containing protein</fullName>
    </recommendedName>
</protein>
<feature type="transmembrane region" description="Helical" evidence="1">
    <location>
        <begin position="72"/>
        <end position="91"/>
    </location>
</feature>
<comment type="caution">
    <text evidence="3">The sequence shown here is derived from an EMBL/GenBank/DDBJ whole genome shotgun (WGS) entry which is preliminary data.</text>
</comment>
<organism evidence="3 4">
    <name type="scientific">Candidatus Flavonifractor intestinipullorum</name>
    <dbReference type="NCBI Taxonomy" id="2838587"/>
    <lineage>
        <taxon>Bacteria</taxon>
        <taxon>Bacillati</taxon>
        <taxon>Bacillota</taxon>
        <taxon>Clostridia</taxon>
        <taxon>Eubacteriales</taxon>
        <taxon>Oscillospiraceae</taxon>
        <taxon>Flavonifractor</taxon>
    </lineage>
</organism>
<sequence>MKCFNHEDREAVATCQHCGKALCKACASKYTPCLCDECFQAIQQEAHAQRVAAAEGHRQSRLERLSFSSGDLILNCVLGAILTILAAVANADNEYYSLLELAPLAPLFFCFPAGWRLVSRWVRAGEEQMGIVHTYDESVGSLIGGLLFKLAAGWFLGIPAFLFQVYKVLRARKEVKTAEAELMRVKQ</sequence>
<keyword evidence="1" id="KW-1133">Transmembrane helix</keyword>
<dbReference type="GO" id="GO:0008270">
    <property type="term" value="F:zinc ion binding"/>
    <property type="evidence" value="ECO:0007669"/>
    <property type="project" value="InterPro"/>
</dbReference>
<dbReference type="AlphaFoldDB" id="A0A9D2M9F7"/>
<evidence type="ECO:0000313" key="4">
    <source>
        <dbReference type="Proteomes" id="UP000824208"/>
    </source>
</evidence>
<reference evidence="3" key="1">
    <citation type="journal article" date="2021" name="PeerJ">
        <title>Extensive microbial diversity within the chicken gut microbiome revealed by metagenomics and culture.</title>
        <authorList>
            <person name="Gilroy R."/>
            <person name="Ravi A."/>
            <person name="Getino M."/>
            <person name="Pursley I."/>
            <person name="Horton D.L."/>
            <person name="Alikhan N.F."/>
            <person name="Baker D."/>
            <person name="Gharbi K."/>
            <person name="Hall N."/>
            <person name="Watson M."/>
            <person name="Adriaenssens E.M."/>
            <person name="Foster-Nyarko E."/>
            <person name="Jarju S."/>
            <person name="Secka A."/>
            <person name="Antonio M."/>
            <person name="Oren A."/>
            <person name="Chaudhuri R.R."/>
            <person name="La Ragione R."/>
            <person name="Hildebrand F."/>
            <person name="Pallen M.J."/>
        </authorList>
    </citation>
    <scope>NUCLEOTIDE SEQUENCE</scope>
    <source>
        <strain evidence="3">CHK189-11263</strain>
    </source>
</reference>
<gene>
    <name evidence="3" type="ORF">H9714_03670</name>
</gene>
<feature type="transmembrane region" description="Helical" evidence="1">
    <location>
        <begin position="138"/>
        <end position="163"/>
    </location>
</feature>
<reference evidence="3" key="2">
    <citation type="submission" date="2021-04" db="EMBL/GenBank/DDBJ databases">
        <authorList>
            <person name="Gilroy R."/>
        </authorList>
    </citation>
    <scope>NUCLEOTIDE SEQUENCE</scope>
    <source>
        <strain evidence="3">CHK189-11263</strain>
    </source>
</reference>
<evidence type="ECO:0000256" key="1">
    <source>
        <dbReference type="SAM" id="Phobius"/>
    </source>
</evidence>
<proteinExistence type="predicted"/>
<dbReference type="Proteomes" id="UP000824208">
    <property type="component" value="Unassembled WGS sequence"/>
</dbReference>
<evidence type="ECO:0000259" key="2">
    <source>
        <dbReference type="PROSITE" id="PS50119"/>
    </source>
</evidence>